<sequence length="486" mass="55346">MEGEQQDEIDLLQYANCSQGHELEFGSNNCSLILHPDWMEEDGNFSIRLNDSHSITCPDSSDASLEGGDLFRFIVLGIGISVVAILGIIGNGLSAVVLSRPQMKSSVTCLLLGLTFCDTLLISISIFVYSMPYMSIYIKSPFLLQYYYLYYPIVAPWLYATSITAQTASVYLTVAVTIERYIAVCHSLQARSICTWRRARMCVVAVLTFSITYNLPRWFEVITVPDECARMRTNVTTYMNEMSELRGNEYYIKFYINWAYCIIMYLIPFSGLVVFNFCIYRQVNNSMAQLSKLQKREMGLASMLLIVVVVFLMCNILPLVNNILESIWNVEVEKLIALSNFLVIFNSSVNFVIYCTCGERFRRLLIRLCRDFMWCRVKGKQGSNGFYRKSQYYRSQHGGEFEEMSLASMANHTCITTSNGITGNGTMLVDLSGGERPKHLRNPYRERNKTIPILHNYNNRHVSSNGNGQNGKHVDRRVSSPSGPRQ</sequence>
<dbReference type="OrthoDB" id="10011262at2759"/>
<dbReference type="PANTHER" id="PTHR46641">
    <property type="entry name" value="FMRFAMIDE RECEPTOR-RELATED"/>
    <property type="match status" value="1"/>
</dbReference>
<keyword evidence="5 7" id="KW-0472">Membrane</keyword>
<feature type="domain" description="G-protein coupled receptors family 1 profile" evidence="8">
    <location>
        <begin position="90"/>
        <end position="354"/>
    </location>
</feature>
<dbReference type="Proteomes" id="UP000198287">
    <property type="component" value="Unassembled WGS sequence"/>
</dbReference>
<dbReference type="PRINTS" id="PR00237">
    <property type="entry name" value="GPCRRHODOPSN"/>
</dbReference>
<feature type="transmembrane region" description="Helical" evidence="7">
    <location>
        <begin position="199"/>
        <end position="216"/>
    </location>
</feature>
<feature type="transmembrane region" description="Helical" evidence="7">
    <location>
        <begin position="255"/>
        <end position="279"/>
    </location>
</feature>
<keyword evidence="9" id="KW-0675">Receptor</keyword>
<gene>
    <name evidence="9" type="ORF">Fcan01_08149</name>
</gene>
<evidence type="ECO:0000256" key="1">
    <source>
        <dbReference type="ARBA" id="ARBA00004370"/>
    </source>
</evidence>
<evidence type="ECO:0000259" key="8">
    <source>
        <dbReference type="PROSITE" id="PS50262"/>
    </source>
</evidence>
<dbReference type="Gene3D" id="1.20.1070.10">
    <property type="entry name" value="Rhodopsin 7-helix transmembrane proteins"/>
    <property type="match status" value="1"/>
</dbReference>
<dbReference type="GO" id="GO:0004930">
    <property type="term" value="F:G protein-coupled receptor activity"/>
    <property type="evidence" value="ECO:0007669"/>
    <property type="project" value="InterPro"/>
</dbReference>
<dbReference type="SUPFAM" id="SSF81321">
    <property type="entry name" value="Family A G protein-coupled receptor-like"/>
    <property type="match status" value="1"/>
</dbReference>
<feature type="region of interest" description="Disordered" evidence="6">
    <location>
        <begin position="433"/>
        <end position="486"/>
    </location>
</feature>
<reference evidence="9 10" key="1">
    <citation type="submission" date="2015-12" db="EMBL/GenBank/DDBJ databases">
        <title>The genome of Folsomia candida.</title>
        <authorList>
            <person name="Faddeeva A."/>
            <person name="Derks M.F."/>
            <person name="Anvar Y."/>
            <person name="Smit S."/>
            <person name="Van Straalen N."/>
            <person name="Roelofs D."/>
        </authorList>
    </citation>
    <scope>NUCLEOTIDE SEQUENCE [LARGE SCALE GENOMIC DNA]</scope>
    <source>
        <strain evidence="9 10">VU population</strain>
        <tissue evidence="9">Whole body</tissue>
    </source>
</reference>
<dbReference type="CDD" id="cd14978">
    <property type="entry name" value="7tmA_FMRFamide_R-like"/>
    <property type="match status" value="1"/>
</dbReference>
<feature type="transmembrane region" description="Helical" evidence="7">
    <location>
        <begin position="335"/>
        <end position="357"/>
    </location>
</feature>
<feature type="compositionally biased region" description="Basic and acidic residues" evidence="6">
    <location>
        <begin position="433"/>
        <end position="449"/>
    </location>
</feature>
<name>A0A226EIY4_FOLCA</name>
<dbReference type="PROSITE" id="PS50262">
    <property type="entry name" value="G_PROTEIN_RECEP_F1_2"/>
    <property type="match status" value="1"/>
</dbReference>
<accession>A0A226EIY4</accession>
<evidence type="ECO:0000256" key="7">
    <source>
        <dbReference type="SAM" id="Phobius"/>
    </source>
</evidence>
<evidence type="ECO:0000313" key="10">
    <source>
        <dbReference type="Proteomes" id="UP000198287"/>
    </source>
</evidence>
<comment type="subcellular location">
    <subcellularLocation>
        <location evidence="1">Membrane</location>
    </subcellularLocation>
</comment>
<proteinExistence type="inferred from homology"/>
<feature type="transmembrane region" description="Helical" evidence="7">
    <location>
        <begin position="70"/>
        <end position="98"/>
    </location>
</feature>
<evidence type="ECO:0000256" key="5">
    <source>
        <dbReference type="ARBA" id="ARBA00023136"/>
    </source>
</evidence>
<organism evidence="9 10">
    <name type="scientific">Folsomia candida</name>
    <name type="common">Springtail</name>
    <dbReference type="NCBI Taxonomy" id="158441"/>
    <lineage>
        <taxon>Eukaryota</taxon>
        <taxon>Metazoa</taxon>
        <taxon>Ecdysozoa</taxon>
        <taxon>Arthropoda</taxon>
        <taxon>Hexapoda</taxon>
        <taxon>Collembola</taxon>
        <taxon>Entomobryomorpha</taxon>
        <taxon>Isotomoidea</taxon>
        <taxon>Isotomidae</taxon>
        <taxon>Proisotominae</taxon>
        <taxon>Folsomia</taxon>
    </lineage>
</organism>
<dbReference type="OMA" id="FRHTCIR"/>
<feature type="transmembrane region" description="Helical" evidence="7">
    <location>
        <begin position="110"/>
        <end position="129"/>
    </location>
</feature>
<evidence type="ECO:0000256" key="3">
    <source>
        <dbReference type="ARBA" id="ARBA00022692"/>
    </source>
</evidence>
<feature type="compositionally biased region" description="Polar residues" evidence="6">
    <location>
        <begin position="456"/>
        <end position="467"/>
    </location>
</feature>
<dbReference type="Pfam" id="PF00001">
    <property type="entry name" value="7tm_1"/>
    <property type="match status" value="1"/>
</dbReference>
<dbReference type="InterPro" id="IPR000276">
    <property type="entry name" value="GPCR_Rhodpsn"/>
</dbReference>
<dbReference type="InterPro" id="IPR017452">
    <property type="entry name" value="GPCR_Rhodpsn_7TM"/>
</dbReference>
<keyword evidence="4 7" id="KW-1133">Transmembrane helix</keyword>
<dbReference type="PANTHER" id="PTHR46641:SF2">
    <property type="entry name" value="FMRFAMIDE RECEPTOR"/>
    <property type="match status" value="1"/>
</dbReference>
<feature type="transmembrane region" description="Helical" evidence="7">
    <location>
        <begin position="149"/>
        <end position="178"/>
    </location>
</feature>
<evidence type="ECO:0000256" key="2">
    <source>
        <dbReference type="ARBA" id="ARBA00010663"/>
    </source>
</evidence>
<evidence type="ECO:0000256" key="6">
    <source>
        <dbReference type="SAM" id="MobiDB-lite"/>
    </source>
</evidence>
<keyword evidence="10" id="KW-1185">Reference proteome</keyword>
<keyword evidence="3 7" id="KW-0812">Transmembrane</keyword>
<comment type="caution">
    <text evidence="9">The sequence shown here is derived from an EMBL/GenBank/DDBJ whole genome shotgun (WGS) entry which is preliminary data.</text>
</comment>
<comment type="similarity">
    <text evidence="2">Belongs to the G-protein coupled receptor 1 family.</text>
</comment>
<evidence type="ECO:0000256" key="4">
    <source>
        <dbReference type="ARBA" id="ARBA00022989"/>
    </source>
</evidence>
<dbReference type="InterPro" id="IPR052954">
    <property type="entry name" value="GPCR-Ligand_Int"/>
</dbReference>
<dbReference type="GO" id="GO:0016020">
    <property type="term" value="C:membrane"/>
    <property type="evidence" value="ECO:0007669"/>
    <property type="project" value="UniProtKB-SubCell"/>
</dbReference>
<protein>
    <submittedName>
        <fullName evidence="9">FMRFamide receptor</fullName>
    </submittedName>
</protein>
<evidence type="ECO:0000313" key="9">
    <source>
        <dbReference type="EMBL" id="OXA57592.1"/>
    </source>
</evidence>
<dbReference type="AlphaFoldDB" id="A0A226EIY4"/>
<feature type="transmembrane region" description="Helical" evidence="7">
    <location>
        <begin position="300"/>
        <end position="320"/>
    </location>
</feature>
<dbReference type="EMBL" id="LNIX01000003">
    <property type="protein sequence ID" value="OXA57592.1"/>
    <property type="molecule type" value="Genomic_DNA"/>
</dbReference>